<dbReference type="VEuPathDB" id="CryptoDB:Cvel_20466"/>
<evidence type="ECO:0000256" key="4">
    <source>
        <dbReference type="SAM" id="SignalP"/>
    </source>
</evidence>
<dbReference type="InterPro" id="IPR008271">
    <property type="entry name" value="Ser/Thr_kinase_AS"/>
</dbReference>
<evidence type="ECO:0000313" key="6">
    <source>
        <dbReference type="EMBL" id="CEM24036.1"/>
    </source>
</evidence>
<name>A0A0G4G686_9ALVE</name>
<evidence type="ECO:0000256" key="1">
    <source>
        <dbReference type="ARBA" id="ARBA00005843"/>
    </source>
</evidence>
<dbReference type="InterPro" id="IPR036770">
    <property type="entry name" value="Ankyrin_rpt-contain_sf"/>
</dbReference>
<dbReference type="InterPro" id="IPR051681">
    <property type="entry name" value="Ser/Thr_Kinases-Pseudokinases"/>
</dbReference>
<dbReference type="Pfam" id="PF12796">
    <property type="entry name" value="Ank_2"/>
    <property type="match status" value="1"/>
</dbReference>
<feature type="repeat" description="ANK" evidence="2">
    <location>
        <begin position="310"/>
        <end position="342"/>
    </location>
</feature>
<dbReference type="Gene3D" id="1.10.510.10">
    <property type="entry name" value="Transferase(Phosphotransferase) domain 1"/>
    <property type="match status" value="1"/>
</dbReference>
<dbReference type="InterPro" id="IPR002110">
    <property type="entry name" value="Ankyrin_rpt"/>
</dbReference>
<evidence type="ECO:0000259" key="5">
    <source>
        <dbReference type="PROSITE" id="PS50011"/>
    </source>
</evidence>
<dbReference type="SMART" id="SM00220">
    <property type="entry name" value="S_TKc"/>
    <property type="match status" value="1"/>
</dbReference>
<keyword evidence="4" id="KW-0732">Signal</keyword>
<dbReference type="Gene3D" id="1.25.40.20">
    <property type="entry name" value="Ankyrin repeat-containing domain"/>
    <property type="match status" value="1"/>
</dbReference>
<feature type="chain" id="PRO_5005189543" description="Protein kinase domain-containing protein" evidence="4">
    <location>
        <begin position="30"/>
        <end position="541"/>
    </location>
</feature>
<dbReference type="AlphaFoldDB" id="A0A0G4G686"/>
<dbReference type="PhylomeDB" id="A0A0G4G686"/>
<dbReference type="PROSITE" id="PS50011">
    <property type="entry name" value="PROTEIN_KINASE_DOM"/>
    <property type="match status" value="1"/>
</dbReference>
<evidence type="ECO:0000256" key="3">
    <source>
        <dbReference type="SAM" id="MobiDB-lite"/>
    </source>
</evidence>
<dbReference type="GO" id="GO:0004674">
    <property type="term" value="F:protein serine/threonine kinase activity"/>
    <property type="evidence" value="ECO:0007669"/>
    <property type="project" value="TreeGrafter"/>
</dbReference>
<sequence length="541" mass="58828">MTAYCFYPSSLLLLLLQEGTLLVLELCEGDLTKLTRQGPLSPESAIPVAQTIANTLNDLDREGILHLDLKQENVLLKNAPEEGVFLGRAESWTEAVCKEIRVCDFGLAKLQSADGSFIGVGKGGTPLYMAPEQWKGAMPTAKTDVYALGVLLWELLSGKRAWEGTGLPEGRDDRRIVLRQRVLDGQRPSLEDIPTALRPLVSCMWRQDEAGRPTAEECSQFLDCPLNIFLQPSTDTLIRQVHMKNLVNVKALLKLGLVDFNGYGDGLLMGNPLGKEKWTAAHQASHDGDAKILRILVDANADLSAQDPRYQNTPAHLAAQQGHVEVLKILGRAGVDMEARNRFGQTPAGLATWNSDAFKALEELKRDNMEDPVVNDTNRSVRACGGFSSVSVSDSESHRVAEGGDEDRSRSSRRADEPTDCMGSDDVEGAARPGEALRLTREERETLAFVSGLEISESSFLGEGNVGPIFKATLHGQAVVIERVVDEGDKFQQASAMLSVMRRGASHPNIRKSFGESFCKHPPVALLSAGTAKSSPRSGAM</sequence>
<keyword evidence="2" id="KW-0040">ANK repeat</keyword>
<feature type="domain" description="Protein kinase" evidence="5">
    <location>
        <begin position="1"/>
        <end position="230"/>
    </location>
</feature>
<dbReference type="SMART" id="SM00248">
    <property type="entry name" value="ANK"/>
    <property type="match status" value="2"/>
</dbReference>
<dbReference type="GO" id="GO:0005524">
    <property type="term" value="F:ATP binding"/>
    <property type="evidence" value="ECO:0007669"/>
    <property type="project" value="InterPro"/>
</dbReference>
<organism evidence="6">
    <name type="scientific">Chromera velia CCMP2878</name>
    <dbReference type="NCBI Taxonomy" id="1169474"/>
    <lineage>
        <taxon>Eukaryota</taxon>
        <taxon>Sar</taxon>
        <taxon>Alveolata</taxon>
        <taxon>Colpodellida</taxon>
        <taxon>Chromeraceae</taxon>
        <taxon>Chromera</taxon>
    </lineage>
</organism>
<feature type="repeat" description="ANK" evidence="2">
    <location>
        <begin position="276"/>
        <end position="308"/>
    </location>
</feature>
<dbReference type="InterPro" id="IPR011009">
    <property type="entry name" value="Kinase-like_dom_sf"/>
</dbReference>
<feature type="signal peptide" evidence="4">
    <location>
        <begin position="1"/>
        <end position="29"/>
    </location>
</feature>
<protein>
    <recommendedName>
        <fullName evidence="5">Protein kinase domain-containing protein</fullName>
    </recommendedName>
</protein>
<dbReference type="SUPFAM" id="SSF48403">
    <property type="entry name" value="Ankyrin repeat"/>
    <property type="match status" value="1"/>
</dbReference>
<dbReference type="InterPro" id="IPR000719">
    <property type="entry name" value="Prot_kinase_dom"/>
</dbReference>
<dbReference type="SUPFAM" id="SSF56112">
    <property type="entry name" value="Protein kinase-like (PK-like)"/>
    <property type="match status" value="1"/>
</dbReference>
<dbReference type="PROSITE" id="PS50088">
    <property type="entry name" value="ANK_REPEAT"/>
    <property type="match status" value="2"/>
</dbReference>
<dbReference type="PROSITE" id="PS00108">
    <property type="entry name" value="PROTEIN_KINASE_ST"/>
    <property type="match status" value="1"/>
</dbReference>
<evidence type="ECO:0000256" key="2">
    <source>
        <dbReference type="PROSITE-ProRule" id="PRU00023"/>
    </source>
</evidence>
<proteinExistence type="inferred from homology"/>
<feature type="compositionally biased region" description="Basic and acidic residues" evidence="3">
    <location>
        <begin position="395"/>
        <end position="417"/>
    </location>
</feature>
<accession>A0A0G4G686</accession>
<dbReference type="Pfam" id="PF00069">
    <property type="entry name" value="Pkinase"/>
    <property type="match status" value="1"/>
</dbReference>
<dbReference type="PROSITE" id="PS50297">
    <property type="entry name" value="ANK_REP_REGION"/>
    <property type="match status" value="2"/>
</dbReference>
<dbReference type="PANTHER" id="PTHR44329">
    <property type="entry name" value="SERINE/THREONINE-PROTEIN KINASE TNNI3K-RELATED"/>
    <property type="match status" value="1"/>
</dbReference>
<gene>
    <name evidence="6" type="ORF">Cvel_20466</name>
</gene>
<feature type="region of interest" description="Disordered" evidence="3">
    <location>
        <begin position="387"/>
        <end position="434"/>
    </location>
</feature>
<dbReference type="EMBL" id="CDMZ01000924">
    <property type="protein sequence ID" value="CEM24036.1"/>
    <property type="molecule type" value="Genomic_DNA"/>
</dbReference>
<comment type="similarity">
    <text evidence="1">Belongs to the protein kinase superfamily. TKL Ser/Thr protein kinase family.</text>
</comment>
<reference evidence="6" key="1">
    <citation type="submission" date="2014-11" db="EMBL/GenBank/DDBJ databases">
        <authorList>
            <person name="Otto D Thomas"/>
            <person name="Naeem Raeece"/>
        </authorList>
    </citation>
    <scope>NUCLEOTIDE SEQUENCE</scope>
</reference>